<dbReference type="GO" id="GO:0016787">
    <property type="term" value="F:hydrolase activity"/>
    <property type="evidence" value="ECO:0007669"/>
    <property type="project" value="UniProtKB-KW"/>
</dbReference>
<dbReference type="AlphaFoldDB" id="A0A380JG52"/>
<dbReference type="Proteomes" id="UP000254082">
    <property type="component" value="Unassembled WGS sequence"/>
</dbReference>
<gene>
    <name evidence="1" type="ORF">NCTC11391_02058</name>
</gene>
<dbReference type="Gene3D" id="3.40.50.1820">
    <property type="entry name" value="alpha/beta hydrolase"/>
    <property type="match status" value="1"/>
</dbReference>
<dbReference type="InterPro" id="IPR029058">
    <property type="entry name" value="AB_hydrolase_fold"/>
</dbReference>
<accession>A0A380JG52</accession>
<proteinExistence type="predicted"/>
<sequence>MSKKMRLIFLSLTILCFGFLAWRAWQREQAAKNLIHEGVPTIFFHGGFSSYHAEEHMVEAAKKAGVTDAVILAKVDAKGQVSIQGDLEKDDKNPIVMVNFEKHFSTMFEMRGQYATSVVKALQKIFPSKEVNMVGHSFGNIAILHYMLQNSQNKNLPLVKNYVRIAGHYAGLSFDNRKLPDAIMLPEGLTVDSQGKPNKMNASYQELTKLREAYPKNQVRVLNLMGNVGDKSDGRVPNAATKSLKYLVAPFAKSYQEKTFTGPDAKHSRLHENSQVDKALIDFLWGKES</sequence>
<dbReference type="OrthoDB" id="503948at2"/>
<keyword evidence="2" id="KW-1185">Reference proteome</keyword>
<name>A0A380JG52_STRDO</name>
<dbReference type="EMBL" id="UHFA01000002">
    <property type="protein sequence ID" value="SUN37317.1"/>
    <property type="molecule type" value="Genomic_DNA"/>
</dbReference>
<dbReference type="SUPFAM" id="SSF53474">
    <property type="entry name" value="alpha/beta-Hydrolases"/>
    <property type="match status" value="1"/>
</dbReference>
<evidence type="ECO:0000313" key="2">
    <source>
        <dbReference type="Proteomes" id="UP000254082"/>
    </source>
</evidence>
<reference evidence="1 2" key="1">
    <citation type="submission" date="2018-06" db="EMBL/GenBank/DDBJ databases">
        <authorList>
            <consortium name="Pathogen Informatics"/>
            <person name="Doyle S."/>
        </authorList>
    </citation>
    <scope>NUCLEOTIDE SEQUENCE [LARGE SCALE GENOMIC DNA]</scope>
    <source>
        <strain evidence="2">NCTC 11391</strain>
    </source>
</reference>
<keyword evidence="1" id="KW-0378">Hydrolase</keyword>
<dbReference type="InterPro" id="IPR010315">
    <property type="entry name" value="DUF915_hydro-like"/>
</dbReference>
<dbReference type="Pfam" id="PF06028">
    <property type="entry name" value="DUF915"/>
    <property type="match status" value="1"/>
</dbReference>
<organism evidence="1 2">
    <name type="scientific">Streptococcus downei MFe28</name>
    <dbReference type="NCBI Taxonomy" id="764290"/>
    <lineage>
        <taxon>Bacteria</taxon>
        <taxon>Bacillati</taxon>
        <taxon>Bacillota</taxon>
        <taxon>Bacilli</taxon>
        <taxon>Lactobacillales</taxon>
        <taxon>Streptococcaceae</taxon>
        <taxon>Streptococcus</taxon>
    </lineage>
</organism>
<evidence type="ECO:0000313" key="1">
    <source>
        <dbReference type="EMBL" id="SUN37317.1"/>
    </source>
</evidence>
<dbReference type="RefSeq" id="WP_002997444.1">
    <property type="nucleotide sequence ID" value="NZ_UHFA01000002.1"/>
</dbReference>
<protein>
    <submittedName>
        <fullName evidence="1">Cell surface hydrolase</fullName>
    </submittedName>
</protein>